<keyword evidence="1" id="KW-1133">Transmembrane helix</keyword>
<feature type="transmembrane region" description="Helical" evidence="1">
    <location>
        <begin position="7"/>
        <end position="24"/>
    </location>
</feature>
<name>A0A073K5T1_9BACI</name>
<dbReference type="Proteomes" id="UP000027822">
    <property type="component" value="Unassembled WGS sequence"/>
</dbReference>
<evidence type="ECO:0000256" key="1">
    <source>
        <dbReference type="SAM" id="Phobius"/>
    </source>
</evidence>
<feature type="transmembrane region" description="Helical" evidence="1">
    <location>
        <begin position="55"/>
        <end position="75"/>
    </location>
</feature>
<dbReference type="RefSeq" id="WP_034642722.1">
    <property type="nucleotide sequence ID" value="NZ_CBCSJC010000006.1"/>
</dbReference>
<gene>
    <name evidence="2" type="ORF">BAMA_11735</name>
</gene>
<evidence type="ECO:0000313" key="2">
    <source>
        <dbReference type="EMBL" id="KEK17633.1"/>
    </source>
</evidence>
<feature type="transmembrane region" description="Helical" evidence="1">
    <location>
        <begin position="30"/>
        <end position="48"/>
    </location>
</feature>
<keyword evidence="3" id="KW-1185">Reference proteome</keyword>
<evidence type="ECO:0000313" key="3">
    <source>
        <dbReference type="Proteomes" id="UP000027822"/>
    </source>
</evidence>
<keyword evidence="1" id="KW-0812">Transmembrane</keyword>
<dbReference type="STRING" id="574376.BAMA_11735"/>
<reference evidence="2 3" key="1">
    <citation type="submission" date="2014-06" db="EMBL/GenBank/DDBJ databases">
        <title>Draft genome sequence of Bacillus manliponensis JCM 15802 (MCCC 1A00708).</title>
        <authorList>
            <person name="Lai Q."/>
            <person name="Liu Y."/>
            <person name="Shao Z."/>
        </authorList>
    </citation>
    <scope>NUCLEOTIDE SEQUENCE [LARGE SCALE GENOMIC DNA]</scope>
    <source>
        <strain evidence="2 3">JCM 15802</strain>
    </source>
</reference>
<dbReference type="EMBL" id="JOTN01000024">
    <property type="protein sequence ID" value="KEK17633.1"/>
    <property type="molecule type" value="Genomic_DNA"/>
</dbReference>
<keyword evidence="1" id="KW-0472">Membrane</keyword>
<protein>
    <recommendedName>
        <fullName evidence="4">DUF3953 domain-containing protein</fullName>
    </recommendedName>
</protein>
<accession>A0A073K5T1</accession>
<organism evidence="2 3">
    <name type="scientific">Bacillus manliponensis</name>
    <dbReference type="NCBI Taxonomy" id="574376"/>
    <lineage>
        <taxon>Bacteria</taxon>
        <taxon>Bacillati</taxon>
        <taxon>Bacillota</taxon>
        <taxon>Bacilli</taxon>
        <taxon>Bacillales</taxon>
        <taxon>Bacillaceae</taxon>
        <taxon>Bacillus</taxon>
        <taxon>Bacillus cereus group</taxon>
    </lineage>
</organism>
<proteinExistence type="predicted"/>
<evidence type="ECO:0008006" key="4">
    <source>
        <dbReference type="Google" id="ProtNLM"/>
    </source>
</evidence>
<sequence>MWRTLRIILSVLICAIALYSIYFANHSFFIVTQILIGFVFVIIGIEHIQQRKMDGGFYCIFGTLFLTGVLITKLFF</sequence>
<comment type="caution">
    <text evidence="2">The sequence shown here is derived from an EMBL/GenBank/DDBJ whole genome shotgun (WGS) entry which is preliminary data.</text>
</comment>
<dbReference type="AlphaFoldDB" id="A0A073K5T1"/>